<feature type="region of interest" description="Disordered" evidence="1">
    <location>
        <begin position="84"/>
        <end position="104"/>
    </location>
</feature>
<dbReference type="EMBL" id="SRLO01000064">
    <property type="protein sequence ID" value="TNN79509.1"/>
    <property type="molecule type" value="Genomic_DNA"/>
</dbReference>
<feature type="compositionally biased region" description="Polar residues" evidence="1">
    <location>
        <begin position="84"/>
        <end position="101"/>
    </location>
</feature>
<evidence type="ECO:0000313" key="2">
    <source>
        <dbReference type="EMBL" id="TNN79509.1"/>
    </source>
</evidence>
<keyword evidence="3" id="KW-1185">Reference proteome</keyword>
<evidence type="ECO:0000313" key="3">
    <source>
        <dbReference type="Proteomes" id="UP000314294"/>
    </source>
</evidence>
<feature type="region of interest" description="Disordered" evidence="1">
    <location>
        <begin position="144"/>
        <end position="175"/>
    </location>
</feature>
<organism evidence="2 3">
    <name type="scientific">Liparis tanakae</name>
    <name type="common">Tanaka's snailfish</name>
    <dbReference type="NCBI Taxonomy" id="230148"/>
    <lineage>
        <taxon>Eukaryota</taxon>
        <taxon>Metazoa</taxon>
        <taxon>Chordata</taxon>
        <taxon>Craniata</taxon>
        <taxon>Vertebrata</taxon>
        <taxon>Euteleostomi</taxon>
        <taxon>Actinopterygii</taxon>
        <taxon>Neopterygii</taxon>
        <taxon>Teleostei</taxon>
        <taxon>Neoteleostei</taxon>
        <taxon>Acanthomorphata</taxon>
        <taxon>Eupercaria</taxon>
        <taxon>Perciformes</taxon>
        <taxon>Cottioidei</taxon>
        <taxon>Cottales</taxon>
        <taxon>Liparidae</taxon>
        <taxon>Liparis</taxon>
    </lineage>
</organism>
<reference evidence="2 3" key="1">
    <citation type="submission" date="2019-03" db="EMBL/GenBank/DDBJ databases">
        <title>First draft genome of Liparis tanakae, snailfish: a comprehensive survey of snailfish specific genes.</title>
        <authorList>
            <person name="Kim W."/>
            <person name="Song I."/>
            <person name="Jeong J.-H."/>
            <person name="Kim D."/>
            <person name="Kim S."/>
            <person name="Ryu S."/>
            <person name="Song J.Y."/>
            <person name="Lee S.K."/>
        </authorList>
    </citation>
    <scope>NUCLEOTIDE SEQUENCE [LARGE SCALE GENOMIC DNA]</scope>
    <source>
        <tissue evidence="2">Muscle</tissue>
    </source>
</reference>
<name>A0A4Z2INB1_9TELE</name>
<feature type="compositionally biased region" description="Basic and acidic residues" evidence="1">
    <location>
        <begin position="144"/>
        <end position="163"/>
    </location>
</feature>
<proteinExistence type="predicted"/>
<dbReference type="Proteomes" id="UP000314294">
    <property type="component" value="Unassembled WGS sequence"/>
</dbReference>
<feature type="compositionally biased region" description="Basic residues" evidence="1">
    <location>
        <begin position="166"/>
        <end position="175"/>
    </location>
</feature>
<protein>
    <submittedName>
        <fullName evidence="2">Uncharacterized protein</fullName>
    </submittedName>
</protein>
<sequence>MKKSSRKLSEKCGQSKWKKTSVKSSVRNWKLGSQNDERRSFSPATVVRRTSQLETTHKFNRAKPSLVRALSTMAGYTTYFSKHRSPTYSRSNHISTASSGIQEERRRGMLTSGFKLVVLLGLENRMRNPQPGVVLPELGDQVVGHEAHRPRQSVQHDGHEGLRTSRGGKKRHENG</sequence>
<accession>A0A4Z2INB1</accession>
<comment type="caution">
    <text evidence="2">The sequence shown here is derived from an EMBL/GenBank/DDBJ whole genome shotgun (WGS) entry which is preliminary data.</text>
</comment>
<dbReference type="AlphaFoldDB" id="A0A4Z2INB1"/>
<evidence type="ECO:0000256" key="1">
    <source>
        <dbReference type="SAM" id="MobiDB-lite"/>
    </source>
</evidence>
<feature type="region of interest" description="Disordered" evidence="1">
    <location>
        <begin position="1"/>
        <end position="21"/>
    </location>
</feature>
<gene>
    <name evidence="2" type="ORF">EYF80_010326</name>
</gene>